<comment type="similarity">
    <text evidence="2">Belongs to the bacterial solute-binding protein 5 family.</text>
</comment>
<dbReference type="Proteomes" id="UP000468591">
    <property type="component" value="Unassembled WGS sequence"/>
</dbReference>
<dbReference type="Pfam" id="PF00496">
    <property type="entry name" value="SBP_bac_5"/>
    <property type="match status" value="1"/>
</dbReference>
<gene>
    <name evidence="5" type="ORF">GV827_04100</name>
</gene>
<feature type="signal peptide" evidence="3">
    <location>
        <begin position="1"/>
        <end position="30"/>
    </location>
</feature>
<evidence type="ECO:0000256" key="3">
    <source>
        <dbReference type="SAM" id="SignalP"/>
    </source>
</evidence>
<name>A0A6P0C8R5_9RHOB</name>
<dbReference type="PROSITE" id="PS51318">
    <property type="entry name" value="TAT"/>
    <property type="match status" value="1"/>
</dbReference>
<dbReference type="PANTHER" id="PTHR30290">
    <property type="entry name" value="PERIPLASMIC BINDING COMPONENT OF ABC TRANSPORTER"/>
    <property type="match status" value="1"/>
</dbReference>
<keyword evidence="3" id="KW-0732">Signal</keyword>
<dbReference type="InterPro" id="IPR006311">
    <property type="entry name" value="TAT_signal"/>
</dbReference>
<dbReference type="SUPFAM" id="SSF53850">
    <property type="entry name" value="Periplasmic binding protein-like II"/>
    <property type="match status" value="1"/>
</dbReference>
<evidence type="ECO:0000259" key="4">
    <source>
        <dbReference type="Pfam" id="PF00496"/>
    </source>
</evidence>
<evidence type="ECO:0000256" key="2">
    <source>
        <dbReference type="ARBA" id="ARBA00005695"/>
    </source>
</evidence>
<organism evidence="5 6">
    <name type="scientific">Sulfitobacter sediminilitoris</name>
    <dbReference type="NCBI Taxonomy" id="2698830"/>
    <lineage>
        <taxon>Bacteria</taxon>
        <taxon>Pseudomonadati</taxon>
        <taxon>Pseudomonadota</taxon>
        <taxon>Alphaproteobacteria</taxon>
        <taxon>Rhodobacterales</taxon>
        <taxon>Roseobacteraceae</taxon>
        <taxon>Sulfitobacter</taxon>
    </lineage>
</organism>
<dbReference type="EMBL" id="JAABNT010000002">
    <property type="protein sequence ID" value="NEK21585.1"/>
    <property type="molecule type" value="Genomic_DNA"/>
</dbReference>
<proteinExistence type="inferred from homology"/>
<accession>A0A6P0C8R5</accession>
<dbReference type="GO" id="GO:0015833">
    <property type="term" value="P:peptide transport"/>
    <property type="evidence" value="ECO:0007669"/>
    <property type="project" value="TreeGrafter"/>
</dbReference>
<dbReference type="GO" id="GO:1904680">
    <property type="term" value="F:peptide transmembrane transporter activity"/>
    <property type="evidence" value="ECO:0007669"/>
    <property type="project" value="TreeGrafter"/>
</dbReference>
<dbReference type="RefSeq" id="WP_164352430.1">
    <property type="nucleotide sequence ID" value="NZ_JAABNT010000002.1"/>
</dbReference>
<sequence>MSKRASLMDRRALFSSAAAAALLAATGVSAAGAPKSGGRLRIALSGGTRQDTWVKGDGLFMQVARQGMVFDTLTEVAADGTLRPELASGWQVSEDARVWSFDLRPDVSFHDGMPLTALDVVMSLQGALEGEVRATGQHRVQIMLETANAGLPLLLSDPQFIIRPAHDPEGGIGTGLYQVTGFTPGQRLLTARVAQHYKDGSAGWFDEVELTSISSEPVRGQALGEYLVDAVDVTDARSVAGLTEINVMPDARHPMQAISTDVLQPAKVSHVRPLDNLRAAERWWFA</sequence>
<evidence type="ECO:0000313" key="6">
    <source>
        <dbReference type="Proteomes" id="UP000468591"/>
    </source>
</evidence>
<dbReference type="AlphaFoldDB" id="A0A6P0C8R5"/>
<keyword evidence="6" id="KW-1185">Reference proteome</keyword>
<evidence type="ECO:0000256" key="1">
    <source>
        <dbReference type="ARBA" id="ARBA00004418"/>
    </source>
</evidence>
<evidence type="ECO:0000313" key="5">
    <source>
        <dbReference type="EMBL" id="NEK21585.1"/>
    </source>
</evidence>
<protein>
    <submittedName>
        <fullName evidence="5">Peptide ABC transporter substrate-binding protein</fullName>
    </submittedName>
</protein>
<feature type="chain" id="PRO_5026754191" evidence="3">
    <location>
        <begin position="31"/>
        <end position="286"/>
    </location>
</feature>
<dbReference type="Gene3D" id="3.40.190.10">
    <property type="entry name" value="Periplasmic binding protein-like II"/>
    <property type="match status" value="1"/>
</dbReference>
<dbReference type="InterPro" id="IPR000914">
    <property type="entry name" value="SBP_5_dom"/>
</dbReference>
<comment type="caution">
    <text evidence="5">The sequence shown here is derived from an EMBL/GenBank/DDBJ whole genome shotgun (WGS) entry which is preliminary data.</text>
</comment>
<reference evidence="5 6" key="1">
    <citation type="submission" date="2020-01" db="EMBL/GenBank/DDBJ databases">
        <title>Sulfitobacter sediminilitoris sp. nov., isolated from a tidal flat.</title>
        <authorList>
            <person name="Park S."/>
            <person name="Yoon J.-H."/>
        </authorList>
    </citation>
    <scope>NUCLEOTIDE SEQUENCE [LARGE SCALE GENOMIC DNA]</scope>
    <source>
        <strain evidence="5 6">JBTF-M27</strain>
    </source>
</reference>
<feature type="domain" description="Solute-binding protein family 5" evidence="4">
    <location>
        <begin position="82"/>
        <end position="225"/>
    </location>
</feature>
<dbReference type="InterPro" id="IPR039424">
    <property type="entry name" value="SBP_5"/>
</dbReference>
<comment type="subcellular location">
    <subcellularLocation>
        <location evidence="1">Periplasm</location>
    </subcellularLocation>
</comment>